<proteinExistence type="predicted"/>
<dbReference type="PANTHER" id="PTHR40106:SF1">
    <property type="entry name" value="INNER MEMBRANE PROTEIN RCLC"/>
    <property type="match status" value="1"/>
</dbReference>
<comment type="caution">
    <text evidence="2">The sequence shown here is derived from an EMBL/GenBank/DDBJ whole genome shotgun (WGS) entry which is preliminary data.</text>
</comment>
<dbReference type="PIRSF" id="PIRSF028065">
    <property type="entry name" value="UCP028065"/>
    <property type="match status" value="1"/>
</dbReference>
<evidence type="ECO:0000256" key="1">
    <source>
        <dbReference type="SAM" id="Phobius"/>
    </source>
</evidence>
<protein>
    <recommendedName>
        <fullName evidence="4">DUF417 family protein</fullName>
    </recommendedName>
</protein>
<keyword evidence="1" id="KW-1133">Transmembrane helix</keyword>
<feature type="transmembrane region" description="Helical" evidence="1">
    <location>
        <begin position="35"/>
        <end position="64"/>
    </location>
</feature>
<evidence type="ECO:0000313" key="3">
    <source>
        <dbReference type="Proteomes" id="UP000237230"/>
    </source>
</evidence>
<evidence type="ECO:0008006" key="4">
    <source>
        <dbReference type="Google" id="ProtNLM"/>
    </source>
</evidence>
<dbReference type="EMBL" id="MINH01000021">
    <property type="protein sequence ID" value="POG06542.1"/>
    <property type="molecule type" value="Genomic_DNA"/>
</dbReference>
<name>A0A2S3WYS2_PSEPU</name>
<dbReference type="InterPro" id="IPR016865">
    <property type="entry name" value="RclC"/>
</dbReference>
<organism evidence="2 3">
    <name type="scientific">Pseudomonas putida</name>
    <name type="common">Arthrobacter siderocapsulatus</name>
    <dbReference type="NCBI Taxonomy" id="303"/>
    <lineage>
        <taxon>Bacteria</taxon>
        <taxon>Pseudomonadati</taxon>
        <taxon>Pseudomonadota</taxon>
        <taxon>Gammaproteobacteria</taxon>
        <taxon>Pseudomonadales</taxon>
        <taxon>Pseudomonadaceae</taxon>
        <taxon>Pseudomonas</taxon>
    </lineage>
</organism>
<dbReference type="PANTHER" id="PTHR40106">
    <property type="entry name" value="INNER MEMBRANE PROTEIN RCLC"/>
    <property type="match status" value="1"/>
</dbReference>
<reference evidence="2 3" key="2">
    <citation type="submission" date="2018-03" db="EMBL/GenBank/DDBJ databases">
        <title>Draft genome of Pseudomonas putida strain KH-21-114.</title>
        <authorList>
            <person name="Yoshizawa S."/>
            <person name="Khan N.H."/>
            <person name="Nishimura M."/>
            <person name="Chiura H.X."/>
            <person name="Ogura Y."/>
            <person name="Hayashi T."/>
            <person name="Kogure K."/>
        </authorList>
    </citation>
    <scope>NUCLEOTIDE SEQUENCE [LARGE SCALE GENOMIC DNA]</scope>
    <source>
        <strain evidence="2 3">KH-21-114</strain>
    </source>
</reference>
<sequence>MAMLGVALPMFMIGLLKFTTLEVQALVPLISNTPWLAWLYVLFGEAGASYFLGVVEILSAMLILSSRLSTLAAIAGGALCTLTFAITLSILFTVPIWEADSGGFPWLNQSGSFLIKDLALLGISLTILGQGLTRLTMASNDHPRR</sequence>
<keyword evidence="1" id="KW-0812">Transmembrane</keyword>
<keyword evidence="1" id="KW-0472">Membrane</keyword>
<dbReference type="Pfam" id="PF04224">
    <property type="entry name" value="DUF417"/>
    <property type="match status" value="2"/>
</dbReference>
<dbReference type="GO" id="GO:0005886">
    <property type="term" value="C:plasma membrane"/>
    <property type="evidence" value="ECO:0007669"/>
    <property type="project" value="TreeGrafter"/>
</dbReference>
<dbReference type="Proteomes" id="UP000237230">
    <property type="component" value="Unassembled WGS sequence"/>
</dbReference>
<reference evidence="2 3" key="1">
    <citation type="submission" date="2016-08" db="EMBL/GenBank/DDBJ databases">
        <authorList>
            <person name="Seilhamer J.J."/>
        </authorList>
    </citation>
    <scope>NUCLEOTIDE SEQUENCE [LARGE SCALE GENOMIC DNA]</scope>
    <source>
        <strain evidence="2 3">KH-21-114</strain>
    </source>
</reference>
<dbReference type="AlphaFoldDB" id="A0A2S3WYS2"/>
<evidence type="ECO:0000313" key="2">
    <source>
        <dbReference type="EMBL" id="POG06542.1"/>
    </source>
</evidence>
<accession>A0A2S3WYS2</accession>
<gene>
    <name evidence="2" type="ORF">BGP84_23965</name>
</gene>
<dbReference type="InterPro" id="IPR007339">
    <property type="entry name" value="RclC-like"/>
</dbReference>
<feature type="transmembrane region" description="Helical" evidence="1">
    <location>
        <begin position="117"/>
        <end position="137"/>
    </location>
</feature>
<dbReference type="GO" id="GO:1901530">
    <property type="term" value="P:response to hypochlorite"/>
    <property type="evidence" value="ECO:0007669"/>
    <property type="project" value="TreeGrafter"/>
</dbReference>
<feature type="transmembrane region" description="Helical" evidence="1">
    <location>
        <begin position="71"/>
        <end position="97"/>
    </location>
</feature>